<evidence type="ECO:0000313" key="1">
    <source>
        <dbReference type="EMBL" id="KAJ1984441.1"/>
    </source>
</evidence>
<accession>A0A9W8B694</accession>
<comment type="caution">
    <text evidence="1">The sequence shown here is derived from an EMBL/GenBank/DDBJ whole genome shotgun (WGS) entry which is preliminary data.</text>
</comment>
<dbReference type="AlphaFoldDB" id="A0A9W8B694"/>
<proteinExistence type="predicted"/>
<reference evidence="1" key="1">
    <citation type="submission" date="2022-07" db="EMBL/GenBank/DDBJ databases">
        <title>Phylogenomic reconstructions and comparative analyses of Kickxellomycotina fungi.</title>
        <authorList>
            <person name="Reynolds N.K."/>
            <person name="Stajich J.E."/>
            <person name="Barry K."/>
            <person name="Grigoriev I.V."/>
            <person name="Crous P."/>
            <person name="Smith M.E."/>
        </authorList>
    </citation>
    <scope>NUCLEOTIDE SEQUENCE</scope>
    <source>
        <strain evidence="1">RSA 567</strain>
    </source>
</reference>
<protein>
    <submittedName>
        <fullName evidence="1">Uncharacterized protein</fullName>
    </submittedName>
</protein>
<dbReference type="OrthoDB" id="5566167at2759"/>
<dbReference type="Proteomes" id="UP001151582">
    <property type="component" value="Unassembled WGS sequence"/>
</dbReference>
<organism evidence="1 2">
    <name type="scientific">Dimargaris verticillata</name>
    <dbReference type="NCBI Taxonomy" id="2761393"/>
    <lineage>
        <taxon>Eukaryota</taxon>
        <taxon>Fungi</taxon>
        <taxon>Fungi incertae sedis</taxon>
        <taxon>Zoopagomycota</taxon>
        <taxon>Kickxellomycotina</taxon>
        <taxon>Dimargaritomycetes</taxon>
        <taxon>Dimargaritales</taxon>
        <taxon>Dimargaritaceae</taxon>
        <taxon>Dimargaris</taxon>
    </lineage>
</organism>
<dbReference type="EMBL" id="JANBQB010000019">
    <property type="protein sequence ID" value="KAJ1984441.1"/>
    <property type="molecule type" value="Genomic_DNA"/>
</dbReference>
<sequence>MGFFKKIKQSFLFTHLEVGKYTKRRTSTMPEYDTKSREFYEKNYADGCYLHRSGSSRHSPGPVGQPVVRSRSCVVRCSETYNLS</sequence>
<name>A0A9W8B694_9FUNG</name>
<evidence type="ECO:0000313" key="2">
    <source>
        <dbReference type="Proteomes" id="UP001151582"/>
    </source>
</evidence>
<keyword evidence="2" id="KW-1185">Reference proteome</keyword>
<gene>
    <name evidence="1" type="ORF">H4R34_000646</name>
</gene>